<organism evidence="5 6">
    <name type="scientific">Undibacterium parvum</name>
    <dbReference type="NCBI Taxonomy" id="401471"/>
    <lineage>
        <taxon>Bacteria</taxon>
        <taxon>Pseudomonadati</taxon>
        <taxon>Pseudomonadota</taxon>
        <taxon>Betaproteobacteria</taxon>
        <taxon>Burkholderiales</taxon>
        <taxon>Oxalobacteraceae</taxon>
        <taxon>Undibacterium</taxon>
    </lineage>
</organism>
<dbReference type="SUPFAM" id="SSF46689">
    <property type="entry name" value="Homeodomain-like"/>
    <property type="match status" value="2"/>
</dbReference>
<dbReference type="GO" id="GO:0003700">
    <property type="term" value="F:DNA-binding transcription factor activity"/>
    <property type="evidence" value="ECO:0007669"/>
    <property type="project" value="InterPro"/>
</dbReference>
<dbReference type="InterPro" id="IPR009057">
    <property type="entry name" value="Homeodomain-like_sf"/>
</dbReference>
<dbReference type="CDD" id="cd03137">
    <property type="entry name" value="GATase1_AraC_1"/>
    <property type="match status" value="1"/>
</dbReference>
<accession>A0A3Q9BRG6</accession>
<dbReference type="PROSITE" id="PS01124">
    <property type="entry name" value="HTH_ARAC_FAMILY_2"/>
    <property type="match status" value="1"/>
</dbReference>
<keyword evidence="2" id="KW-0238">DNA-binding</keyword>
<dbReference type="Gene3D" id="1.10.10.60">
    <property type="entry name" value="Homeodomain-like"/>
    <property type="match status" value="1"/>
</dbReference>
<dbReference type="OrthoDB" id="9794896at2"/>
<dbReference type="Proteomes" id="UP000275663">
    <property type="component" value="Chromosome"/>
</dbReference>
<gene>
    <name evidence="5" type="ORF">EJN92_08190</name>
</gene>
<protein>
    <submittedName>
        <fullName evidence="5">Helix-turn-helix domain-containing protein</fullName>
    </submittedName>
</protein>
<dbReference type="InterPro" id="IPR052158">
    <property type="entry name" value="INH-QAR"/>
</dbReference>
<dbReference type="GO" id="GO:0043565">
    <property type="term" value="F:sequence-specific DNA binding"/>
    <property type="evidence" value="ECO:0007669"/>
    <property type="project" value="InterPro"/>
</dbReference>
<dbReference type="PANTHER" id="PTHR43130:SF3">
    <property type="entry name" value="HTH-TYPE TRANSCRIPTIONAL REGULATOR RV1931C"/>
    <property type="match status" value="1"/>
</dbReference>
<feature type="domain" description="HTH araC/xylS-type" evidence="4">
    <location>
        <begin position="229"/>
        <end position="327"/>
    </location>
</feature>
<dbReference type="EMBL" id="CP034464">
    <property type="protein sequence ID" value="AZP11987.1"/>
    <property type="molecule type" value="Genomic_DNA"/>
</dbReference>
<evidence type="ECO:0000313" key="6">
    <source>
        <dbReference type="Proteomes" id="UP000275663"/>
    </source>
</evidence>
<dbReference type="InterPro" id="IPR018062">
    <property type="entry name" value="HTH_AraC-typ_CS"/>
</dbReference>
<dbReference type="RefSeq" id="WP_126127369.1">
    <property type="nucleotide sequence ID" value="NZ_CP034464.1"/>
</dbReference>
<dbReference type="SUPFAM" id="SSF52317">
    <property type="entry name" value="Class I glutamine amidotransferase-like"/>
    <property type="match status" value="1"/>
</dbReference>
<reference evidence="5 6" key="1">
    <citation type="journal article" date="2011" name="Int. J. Syst. Evol. Microbiol.">
        <title>Description of Undibacterium oligocarboniphilum sp. nov., isolated from purified water, and Undibacterium pigrum strain CCUG 49012 as the type strain of Undibacterium parvum sp. nov., and emended descriptions of the genus Undibacterium and the species Undibacterium pigrum.</title>
        <authorList>
            <person name="Eder W."/>
            <person name="Wanner G."/>
            <person name="Ludwig W."/>
            <person name="Busse H.J."/>
            <person name="Ziemke-Kageler F."/>
            <person name="Lang E."/>
        </authorList>
    </citation>
    <scope>NUCLEOTIDE SEQUENCE [LARGE SCALE GENOMIC DNA]</scope>
    <source>
        <strain evidence="5 6">DSM 23061</strain>
    </source>
</reference>
<evidence type="ECO:0000256" key="3">
    <source>
        <dbReference type="ARBA" id="ARBA00023163"/>
    </source>
</evidence>
<evidence type="ECO:0000256" key="2">
    <source>
        <dbReference type="ARBA" id="ARBA00023125"/>
    </source>
</evidence>
<name>A0A3Q9BRG6_9BURK</name>
<dbReference type="Pfam" id="PF12833">
    <property type="entry name" value="HTH_18"/>
    <property type="match status" value="1"/>
</dbReference>
<dbReference type="InterPro" id="IPR018060">
    <property type="entry name" value="HTH_AraC"/>
</dbReference>
<keyword evidence="1" id="KW-0805">Transcription regulation</keyword>
<dbReference type="InterPro" id="IPR002818">
    <property type="entry name" value="DJ-1/PfpI"/>
</dbReference>
<dbReference type="AlphaFoldDB" id="A0A3Q9BRG6"/>
<keyword evidence="3" id="KW-0804">Transcription</keyword>
<dbReference type="PANTHER" id="PTHR43130">
    <property type="entry name" value="ARAC-FAMILY TRANSCRIPTIONAL REGULATOR"/>
    <property type="match status" value="1"/>
</dbReference>
<sequence length="338" mass="37089">MSPTSSNSLNPSINIAVLAFDGISPFHLSVPCLVFGERHGILNQPNFQIKVCALSTARAPHTVQTSAGFSITTKYGLRALQRADIIVLPSWSDDLAMPPEYLLQALRKAHGRGARLVGLCLGAFVLAYAGLLDGRSATTHWALADEFTARFPQISLDPNVLYLDHGDLITSAGTAAGIDCCLHLLRSQYGSELATDVARRLVVAPHRQGGQAQYIAHPLPVLASDTRLSKVLEWMLAHLSESQSLDQLAQRALMSRRSFTRNFQKLTGSTVGDWLLHQRLNLAQRQLETSQHSIEQIAHDSGFASALVFRRHFAQQLQTSPSAYRREFQGAKFKRGSA</sequence>
<evidence type="ECO:0000256" key="1">
    <source>
        <dbReference type="ARBA" id="ARBA00023015"/>
    </source>
</evidence>
<dbReference type="Pfam" id="PF01965">
    <property type="entry name" value="DJ-1_PfpI"/>
    <property type="match status" value="1"/>
</dbReference>
<keyword evidence="6" id="KW-1185">Reference proteome</keyword>
<dbReference type="InterPro" id="IPR029062">
    <property type="entry name" value="Class_I_gatase-like"/>
</dbReference>
<dbReference type="KEGG" id="upv:EJN92_08190"/>
<evidence type="ECO:0000259" key="4">
    <source>
        <dbReference type="PROSITE" id="PS01124"/>
    </source>
</evidence>
<proteinExistence type="predicted"/>
<evidence type="ECO:0000313" key="5">
    <source>
        <dbReference type="EMBL" id="AZP11987.1"/>
    </source>
</evidence>
<dbReference type="PROSITE" id="PS00041">
    <property type="entry name" value="HTH_ARAC_FAMILY_1"/>
    <property type="match status" value="1"/>
</dbReference>
<dbReference type="SMART" id="SM00342">
    <property type="entry name" value="HTH_ARAC"/>
    <property type="match status" value="1"/>
</dbReference>
<dbReference type="Gene3D" id="3.40.50.880">
    <property type="match status" value="1"/>
</dbReference>